<accession>A0ABP3KCE9</accession>
<dbReference type="Proteomes" id="UP001500713">
    <property type="component" value="Unassembled WGS sequence"/>
</dbReference>
<dbReference type="Gene3D" id="3.30.160.150">
    <property type="entry name" value="Lipoprotein like domain"/>
    <property type="match status" value="1"/>
</dbReference>
<protein>
    <recommendedName>
        <fullName evidence="4">LPS-assembly lipoprotein</fullName>
    </recommendedName>
</protein>
<gene>
    <name evidence="2" type="ORF">GCM10009096_17440</name>
</gene>
<reference evidence="3" key="1">
    <citation type="journal article" date="2019" name="Int. J. Syst. Evol. Microbiol.">
        <title>The Global Catalogue of Microorganisms (GCM) 10K type strain sequencing project: providing services to taxonomists for standard genome sequencing and annotation.</title>
        <authorList>
            <consortium name="The Broad Institute Genomics Platform"/>
            <consortium name="The Broad Institute Genome Sequencing Center for Infectious Disease"/>
            <person name="Wu L."/>
            <person name="Ma J."/>
        </authorList>
    </citation>
    <scope>NUCLEOTIDE SEQUENCE [LARGE SCALE GENOMIC DNA]</scope>
    <source>
        <strain evidence="3">JCM 14162</strain>
    </source>
</reference>
<evidence type="ECO:0000256" key="1">
    <source>
        <dbReference type="SAM" id="SignalP"/>
    </source>
</evidence>
<comment type="caution">
    <text evidence="2">The sequence shown here is derived from an EMBL/GenBank/DDBJ whole genome shotgun (WGS) entry which is preliminary data.</text>
</comment>
<feature type="chain" id="PRO_5046340863" description="LPS-assembly lipoprotein" evidence="1">
    <location>
        <begin position="20"/>
        <end position="171"/>
    </location>
</feature>
<evidence type="ECO:0000313" key="3">
    <source>
        <dbReference type="Proteomes" id="UP001500713"/>
    </source>
</evidence>
<keyword evidence="1" id="KW-0732">Signal</keyword>
<dbReference type="RefSeq" id="WP_229954919.1">
    <property type="nucleotide sequence ID" value="NZ_BAAAEM010000002.1"/>
</dbReference>
<name>A0ABP3KCE9_9SPHN</name>
<proteinExistence type="predicted"/>
<dbReference type="InterPro" id="IPR007485">
    <property type="entry name" value="LPS_assembly_LptE"/>
</dbReference>
<feature type="signal peptide" evidence="1">
    <location>
        <begin position="1"/>
        <end position="19"/>
    </location>
</feature>
<dbReference type="EMBL" id="BAAAEM010000002">
    <property type="protein sequence ID" value="GAA0476187.1"/>
    <property type="molecule type" value="Genomic_DNA"/>
</dbReference>
<organism evidence="2 3">
    <name type="scientific">Parasphingorhabdus litoris</name>
    <dbReference type="NCBI Taxonomy" id="394733"/>
    <lineage>
        <taxon>Bacteria</taxon>
        <taxon>Pseudomonadati</taxon>
        <taxon>Pseudomonadota</taxon>
        <taxon>Alphaproteobacteria</taxon>
        <taxon>Sphingomonadales</taxon>
        <taxon>Sphingomonadaceae</taxon>
        <taxon>Parasphingorhabdus</taxon>
    </lineage>
</organism>
<sequence length="171" mass="18448">MMKLLSKVTVVAAASTLLASCGLQPLYSGGTNSVVATRLGAVEVEPIKGKAGWLMRNALNDQLSTFQGSEAKYRLIVELDDKIAGFGVRSNDRITRERRTLRARYQLVRLSDSAVVLDATAGSDAGIDVVSSEYATIAAEETALENLSTRVADQIVRRLSLFAREQANNSN</sequence>
<evidence type="ECO:0008006" key="4">
    <source>
        <dbReference type="Google" id="ProtNLM"/>
    </source>
</evidence>
<dbReference type="PROSITE" id="PS51257">
    <property type="entry name" value="PROKAR_LIPOPROTEIN"/>
    <property type="match status" value="1"/>
</dbReference>
<keyword evidence="3" id="KW-1185">Reference proteome</keyword>
<evidence type="ECO:0000313" key="2">
    <source>
        <dbReference type="EMBL" id="GAA0476187.1"/>
    </source>
</evidence>
<dbReference type="Pfam" id="PF04390">
    <property type="entry name" value="LptE"/>
    <property type="match status" value="1"/>
</dbReference>